<evidence type="ECO:0000256" key="1">
    <source>
        <dbReference type="ARBA" id="ARBA00022505"/>
    </source>
</evidence>
<dbReference type="CDD" id="cd13537">
    <property type="entry name" value="PBP2_YvgL_like"/>
    <property type="match status" value="1"/>
</dbReference>
<dbReference type="Pfam" id="PF13531">
    <property type="entry name" value="SBP_bac_11"/>
    <property type="match status" value="1"/>
</dbReference>
<sequence>MHGRSAMSDSKTKKLILPRLAAILFLVILALIAGSPGAEEETTTITVSTASTLTEAFTDIAREFEVAHPDTKVELNLASSGTLRTQIESGAPVDVFASSSESDMDLLSEKGLIEESSRKDFAANTIVMVVPEKDSSEPPKSLEDLTAGSIEKIAIGNPETTTIGKYVKPVLEDAGIWDKIRSKVILGETVKQVLTYVETGEVDAGFVFITDAESGQKDLYEIAFTVPVNESITYPIAVINESANKEGAQEFVDFVTGIRGQEILAEYGFKSA</sequence>
<evidence type="ECO:0000313" key="5">
    <source>
        <dbReference type="Proteomes" id="UP000033071"/>
    </source>
</evidence>
<keyword evidence="3" id="KW-0732">Signal</keyword>
<dbReference type="InterPro" id="IPR005950">
    <property type="entry name" value="ModA"/>
</dbReference>
<evidence type="ECO:0000256" key="3">
    <source>
        <dbReference type="ARBA" id="ARBA00022729"/>
    </source>
</evidence>
<organism evidence="4 5">
    <name type="scientific">Methanosarcina mazei C16</name>
    <dbReference type="NCBI Taxonomy" id="1434113"/>
    <lineage>
        <taxon>Archaea</taxon>
        <taxon>Methanobacteriati</taxon>
        <taxon>Methanobacteriota</taxon>
        <taxon>Stenosarchaea group</taxon>
        <taxon>Methanomicrobia</taxon>
        <taxon>Methanosarcinales</taxon>
        <taxon>Methanosarcinaceae</taxon>
        <taxon>Methanosarcina</taxon>
    </lineage>
</organism>
<keyword evidence="1" id="KW-0500">Molybdenum</keyword>
<dbReference type="KEGG" id="mmac:MSMAC_0592"/>
<dbReference type="PATRIC" id="fig|1434113.4.peg.735"/>
<dbReference type="InterPro" id="IPR041879">
    <property type="entry name" value="YvgL-like_PBP2"/>
</dbReference>
<dbReference type="Proteomes" id="UP000033071">
    <property type="component" value="Chromosome"/>
</dbReference>
<reference evidence="4 5" key="1">
    <citation type="submission" date="2014-07" db="EMBL/GenBank/DDBJ databases">
        <title>Methanogenic archaea and the global carbon cycle.</title>
        <authorList>
            <person name="Henriksen J.R."/>
            <person name="Luke J."/>
            <person name="Reinhart S."/>
            <person name="Benedict M.N."/>
            <person name="Youngblut N.D."/>
            <person name="Metcalf M.E."/>
            <person name="Whitaker R.J."/>
            <person name="Metcalf W.W."/>
        </authorList>
    </citation>
    <scope>NUCLEOTIDE SEQUENCE [LARGE SCALE GENOMIC DNA]</scope>
    <source>
        <strain evidence="4 5">C16</strain>
    </source>
</reference>
<dbReference type="GO" id="GO:0046872">
    <property type="term" value="F:metal ion binding"/>
    <property type="evidence" value="ECO:0007669"/>
    <property type="project" value="UniProtKB-KW"/>
</dbReference>
<dbReference type="Gene3D" id="3.40.190.10">
    <property type="entry name" value="Periplasmic binding protein-like II"/>
    <property type="match status" value="2"/>
</dbReference>
<dbReference type="EMBL" id="CP009514">
    <property type="protein sequence ID" value="AKB70482.1"/>
    <property type="molecule type" value="Genomic_DNA"/>
</dbReference>
<gene>
    <name evidence="4" type="ORF">MSMAC_0592</name>
</gene>
<dbReference type="GO" id="GO:0015689">
    <property type="term" value="P:molybdate ion transport"/>
    <property type="evidence" value="ECO:0007669"/>
    <property type="project" value="InterPro"/>
</dbReference>
<keyword evidence="2" id="KW-0479">Metal-binding</keyword>
<dbReference type="NCBIfam" id="TIGR01256">
    <property type="entry name" value="modA"/>
    <property type="match status" value="1"/>
</dbReference>
<evidence type="ECO:0000313" key="4">
    <source>
        <dbReference type="EMBL" id="AKB70482.1"/>
    </source>
</evidence>
<dbReference type="HOGENOM" id="CLU_065520_3_1_2"/>
<dbReference type="PANTHER" id="PTHR30632:SF0">
    <property type="entry name" value="SULFATE-BINDING PROTEIN"/>
    <property type="match status" value="1"/>
</dbReference>
<dbReference type="InterPro" id="IPR050682">
    <property type="entry name" value="ModA/WtpA"/>
</dbReference>
<dbReference type="PIRSF" id="PIRSF004846">
    <property type="entry name" value="ModA"/>
    <property type="match status" value="1"/>
</dbReference>
<evidence type="ECO:0000256" key="2">
    <source>
        <dbReference type="ARBA" id="ARBA00022723"/>
    </source>
</evidence>
<proteinExistence type="predicted"/>
<dbReference type="FunFam" id="3.40.190.10:FF:000035">
    <property type="entry name" value="Molybdate ABC transporter substrate-binding protein"/>
    <property type="match status" value="1"/>
</dbReference>
<dbReference type="SUPFAM" id="SSF53850">
    <property type="entry name" value="Periplasmic binding protein-like II"/>
    <property type="match status" value="1"/>
</dbReference>
<accession>A0A0E3RW31</accession>
<protein>
    <submittedName>
        <fullName evidence="4">Molybdenum ABC transporter, periplasmic molybdenum-binding protein ModA</fullName>
    </submittedName>
</protein>
<dbReference type="GO" id="GO:0030973">
    <property type="term" value="F:molybdate ion binding"/>
    <property type="evidence" value="ECO:0007669"/>
    <property type="project" value="TreeGrafter"/>
</dbReference>
<dbReference type="AlphaFoldDB" id="A0A0E3RW31"/>
<name>A0A0E3RW31_METMZ</name>
<dbReference type="PANTHER" id="PTHR30632">
    <property type="entry name" value="MOLYBDATE-BINDING PERIPLASMIC PROTEIN"/>
    <property type="match status" value="1"/>
</dbReference>